<feature type="transmembrane region" description="Helical" evidence="7">
    <location>
        <begin position="7"/>
        <end position="25"/>
    </location>
</feature>
<feature type="domain" description="ABC transmembrane type-1" evidence="8">
    <location>
        <begin position="192"/>
        <end position="362"/>
    </location>
</feature>
<keyword evidence="6 7" id="KW-0472">Membrane</keyword>
<proteinExistence type="predicted"/>
<keyword evidence="2" id="KW-0813">Transport</keyword>
<dbReference type="InterPro" id="IPR035906">
    <property type="entry name" value="MetI-like_sf"/>
</dbReference>
<evidence type="ECO:0000256" key="4">
    <source>
        <dbReference type="ARBA" id="ARBA00022692"/>
    </source>
</evidence>
<accession>A0A2S9QFK0</accession>
<feature type="transmembrane region" description="Helical" evidence="7">
    <location>
        <begin position="209"/>
        <end position="232"/>
    </location>
</feature>
<dbReference type="PANTHER" id="PTHR30151">
    <property type="entry name" value="ALKANE SULFONATE ABC TRANSPORTER-RELATED, MEMBRANE SUBUNIT"/>
    <property type="match status" value="1"/>
</dbReference>
<comment type="subcellular location">
    <subcellularLocation>
        <location evidence="1">Cell membrane</location>
        <topology evidence="1">Multi-pass membrane protein</topology>
    </subcellularLocation>
</comment>
<dbReference type="GO" id="GO:0055085">
    <property type="term" value="P:transmembrane transport"/>
    <property type="evidence" value="ECO:0007669"/>
    <property type="project" value="InterPro"/>
</dbReference>
<feature type="transmembrane region" description="Helical" evidence="7">
    <location>
        <begin position="31"/>
        <end position="49"/>
    </location>
</feature>
<sequence length="372" mass="40169">MTAFQSRGWLIAAALIAVSALFPLGDGTDAISIQMVSSVYIVAVLYLGASLHGNRYGGWLFSLLPLSFAAVVTLTIIVHSPGVAGVANWGLWLKAIGLWLAAWMLVDMIANAGDGRRTSRWRNLAPMILFGATLLLLWEWLVVGFGISPIILLPPSAIGQAVVAQVNTLATDFVWTFLHEVLLGWLIGCGSGFLVALVADRIPFLRRGLLPLGNVVSALPIVGIAPIMIWWFTYDWPSKTAVVVAMTFFPMLVNTVAGLAASGALERDLMRSYGASYWPTLVNLRLPAAMPFIFNGLKINSTLAMIGAIVAEYFDGPTIGMGFRINTQAALSQTDIVWAEIAVAMVAGSLFYGLIALVERAVTFWHPSYRRA</sequence>
<evidence type="ECO:0000256" key="5">
    <source>
        <dbReference type="ARBA" id="ARBA00022989"/>
    </source>
</evidence>
<dbReference type="Proteomes" id="UP000237682">
    <property type="component" value="Unassembled WGS sequence"/>
</dbReference>
<evidence type="ECO:0000256" key="6">
    <source>
        <dbReference type="ARBA" id="ARBA00023136"/>
    </source>
</evidence>
<dbReference type="Gene3D" id="1.10.3720.10">
    <property type="entry name" value="MetI-like"/>
    <property type="match status" value="1"/>
</dbReference>
<dbReference type="PANTHER" id="PTHR30151:SF41">
    <property type="entry name" value="ABC TRANSPORTER PERMEASE PROTEIN"/>
    <property type="match status" value="1"/>
</dbReference>
<keyword evidence="4 7" id="KW-0812">Transmembrane</keyword>
<feature type="transmembrane region" description="Helical" evidence="7">
    <location>
        <begin position="56"/>
        <end position="77"/>
    </location>
</feature>
<feature type="transmembrane region" description="Helical" evidence="7">
    <location>
        <begin position="173"/>
        <end position="197"/>
    </location>
</feature>
<evidence type="ECO:0000256" key="2">
    <source>
        <dbReference type="ARBA" id="ARBA00022448"/>
    </source>
</evidence>
<evidence type="ECO:0000313" key="10">
    <source>
        <dbReference type="Proteomes" id="UP000237682"/>
    </source>
</evidence>
<evidence type="ECO:0000256" key="7">
    <source>
        <dbReference type="SAM" id="Phobius"/>
    </source>
</evidence>
<dbReference type="InterPro" id="IPR000515">
    <property type="entry name" value="MetI-like"/>
</dbReference>
<evidence type="ECO:0000256" key="3">
    <source>
        <dbReference type="ARBA" id="ARBA00022475"/>
    </source>
</evidence>
<dbReference type="OrthoDB" id="9792509at2"/>
<evidence type="ECO:0000256" key="1">
    <source>
        <dbReference type="ARBA" id="ARBA00004651"/>
    </source>
</evidence>
<evidence type="ECO:0000313" key="9">
    <source>
        <dbReference type="EMBL" id="PRH88129.1"/>
    </source>
</evidence>
<evidence type="ECO:0000259" key="8">
    <source>
        <dbReference type="Pfam" id="PF00528"/>
    </source>
</evidence>
<feature type="transmembrane region" description="Helical" evidence="7">
    <location>
        <begin position="244"/>
        <end position="265"/>
    </location>
</feature>
<feature type="transmembrane region" description="Helical" evidence="7">
    <location>
        <begin position="336"/>
        <end position="358"/>
    </location>
</feature>
<dbReference type="GO" id="GO:0005886">
    <property type="term" value="C:plasma membrane"/>
    <property type="evidence" value="ECO:0007669"/>
    <property type="project" value="UniProtKB-SubCell"/>
</dbReference>
<name>A0A2S9QFK0_9HYPH</name>
<dbReference type="EMBL" id="PUEJ01000003">
    <property type="protein sequence ID" value="PRH88129.1"/>
    <property type="molecule type" value="Genomic_DNA"/>
</dbReference>
<dbReference type="AlphaFoldDB" id="A0A2S9QFK0"/>
<keyword evidence="10" id="KW-1185">Reference proteome</keyword>
<dbReference type="RefSeq" id="WP_105861795.1">
    <property type="nucleotide sequence ID" value="NZ_PUEJ01000003.1"/>
</dbReference>
<reference evidence="9 10" key="1">
    <citation type="submission" date="2018-02" db="EMBL/GenBank/DDBJ databases">
        <title>Whole genome sequencing of endophytic bacterium.</title>
        <authorList>
            <person name="Eedara R."/>
            <person name="Podile A.R."/>
        </authorList>
    </citation>
    <scope>NUCLEOTIDE SEQUENCE [LARGE SCALE GENOMIC DNA]</scope>
    <source>
        <strain evidence="9 10">RP1T</strain>
    </source>
</reference>
<dbReference type="Pfam" id="PF00528">
    <property type="entry name" value="BPD_transp_1"/>
    <property type="match status" value="1"/>
</dbReference>
<keyword evidence="3" id="KW-1003">Cell membrane</keyword>
<feature type="transmembrane region" description="Helical" evidence="7">
    <location>
        <begin position="89"/>
        <end position="106"/>
    </location>
</feature>
<comment type="caution">
    <text evidence="9">The sequence shown here is derived from an EMBL/GenBank/DDBJ whole genome shotgun (WGS) entry which is preliminary data.</text>
</comment>
<keyword evidence="5 7" id="KW-1133">Transmembrane helix</keyword>
<gene>
    <name evidence="9" type="ORF">C5L14_09610</name>
</gene>
<organism evidence="9 10">
    <name type="scientific">Labrys okinawensis</name>
    <dbReference type="NCBI Taxonomy" id="346911"/>
    <lineage>
        <taxon>Bacteria</taxon>
        <taxon>Pseudomonadati</taxon>
        <taxon>Pseudomonadota</taxon>
        <taxon>Alphaproteobacteria</taxon>
        <taxon>Hyphomicrobiales</taxon>
        <taxon>Xanthobacteraceae</taxon>
        <taxon>Labrys</taxon>
    </lineage>
</organism>
<protein>
    <recommendedName>
        <fullName evidence="8">ABC transmembrane type-1 domain-containing protein</fullName>
    </recommendedName>
</protein>
<dbReference type="SUPFAM" id="SSF161098">
    <property type="entry name" value="MetI-like"/>
    <property type="match status" value="1"/>
</dbReference>
<feature type="transmembrane region" description="Helical" evidence="7">
    <location>
        <begin position="286"/>
        <end position="311"/>
    </location>
</feature>
<feature type="transmembrane region" description="Helical" evidence="7">
    <location>
        <begin position="127"/>
        <end position="153"/>
    </location>
</feature>